<evidence type="ECO:0000313" key="18">
    <source>
        <dbReference type="Proteomes" id="UP000254259"/>
    </source>
</evidence>
<dbReference type="InterPro" id="IPR010978">
    <property type="entry name" value="tRNA-bd_arm"/>
</dbReference>
<keyword evidence="4 12" id="KW-0963">Cytoplasm</keyword>
<reference evidence="17 18" key="1">
    <citation type="submission" date="2018-01" db="EMBL/GenBank/DDBJ databases">
        <authorList>
            <person name="Clerissi C."/>
        </authorList>
    </citation>
    <scope>NUCLEOTIDE SEQUENCE [LARGE SCALE GENOMIC DNA]</scope>
    <source>
        <strain evidence="17">Cupriavidus taiwanensis SWF 66322</strain>
    </source>
</reference>
<sequence length="434" mass="48105">MLDIQLFRKDIDAVAQRLATRGFQLDVAAFQALEAERKQLQTQTEELQARRNSLSKQIGMLKGKGEDASAVMAEVGGIGDTLKASASRLDEIQAHLGELMLSIPNLPHESVPVGNDETQNVEVRRVGEPRQFDFAVRDHVDVGEKLGLDFDTAVKVTGSRFSMLRGGMARLHRALVQLMLDTHTQEHGYTEMYVPYIVNAASMRGTGQLPKFEEDLFKVPRKVGSEEGERIENFYLIPTAEVPLTNIVRDAIVASEKLPLRFVAHTPCFRSEAGSYGKDTRGMIRQHQFDKVELVQVVPADQSFDALEQLTGHAEAILKKLELPFRTIVLCTGDMGFGSTKTYDLEVWIPAQNTYREISSCSNMGDFQARRMQSRMRTGQGKPELVHTLNGSGLAVGRTLVAILENYQNADGSVTVPAALQPYMGGTTRLEPEL</sequence>
<evidence type="ECO:0000256" key="8">
    <source>
        <dbReference type="ARBA" id="ARBA00022917"/>
    </source>
</evidence>
<dbReference type="EC" id="6.1.1.11" evidence="12"/>
<comment type="function">
    <text evidence="12">Catalyzes the attachment of serine to tRNA(Ser). Is also able to aminoacylate tRNA(Sec) with serine, to form the misacylated tRNA L-seryl-tRNA(Sec), which will be further converted into selenocysteinyl-tRNA(Sec).</text>
</comment>
<dbReference type="InterPro" id="IPR006195">
    <property type="entry name" value="aa-tRNA-synth_II"/>
</dbReference>
<evidence type="ECO:0000313" key="17">
    <source>
        <dbReference type="EMBL" id="SPD63799.1"/>
    </source>
</evidence>
<dbReference type="Pfam" id="PF02403">
    <property type="entry name" value="Seryl_tRNA_N"/>
    <property type="match status" value="1"/>
</dbReference>
<comment type="catalytic activity">
    <reaction evidence="10 12">
        <text>tRNA(Sec) + L-serine + ATP = L-seryl-tRNA(Sec) + AMP + diphosphate + H(+)</text>
        <dbReference type="Rhea" id="RHEA:42580"/>
        <dbReference type="Rhea" id="RHEA-COMP:9742"/>
        <dbReference type="Rhea" id="RHEA-COMP:10128"/>
        <dbReference type="ChEBI" id="CHEBI:15378"/>
        <dbReference type="ChEBI" id="CHEBI:30616"/>
        <dbReference type="ChEBI" id="CHEBI:33019"/>
        <dbReference type="ChEBI" id="CHEBI:33384"/>
        <dbReference type="ChEBI" id="CHEBI:78442"/>
        <dbReference type="ChEBI" id="CHEBI:78533"/>
        <dbReference type="ChEBI" id="CHEBI:456215"/>
        <dbReference type="EC" id="6.1.1.11"/>
    </reaction>
</comment>
<dbReference type="Pfam" id="PF00587">
    <property type="entry name" value="tRNA-synt_2b"/>
    <property type="match status" value="1"/>
</dbReference>
<comment type="subunit">
    <text evidence="12">Homodimer. The tRNA molecule binds across the dimer.</text>
</comment>
<keyword evidence="6 12" id="KW-0547">Nucleotide-binding</keyword>
<evidence type="ECO:0000256" key="2">
    <source>
        <dbReference type="ARBA" id="ARBA00005045"/>
    </source>
</evidence>
<keyword evidence="5 12" id="KW-0436">Ligase</keyword>
<keyword evidence="9 12" id="KW-0030">Aminoacyl-tRNA synthetase</keyword>
<feature type="binding site" evidence="12 14">
    <location>
        <begin position="270"/>
        <end position="272"/>
    </location>
    <ligand>
        <name>ATP</name>
        <dbReference type="ChEBI" id="CHEBI:30616"/>
    </ligand>
</feature>
<dbReference type="SUPFAM" id="SSF55681">
    <property type="entry name" value="Class II aaRS and biotin synthetases"/>
    <property type="match status" value="1"/>
</dbReference>
<dbReference type="EMBL" id="LT984813">
    <property type="protein sequence ID" value="SPD63799.1"/>
    <property type="molecule type" value="Genomic_DNA"/>
</dbReference>
<feature type="domain" description="Aminoacyl-transfer RNA synthetases class-II family profile" evidence="16">
    <location>
        <begin position="138"/>
        <end position="417"/>
    </location>
</feature>
<evidence type="ECO:0000256" key="3">
    <source>
        <dbReference type="ARBA" id="ARBA00010728"/>
    </source>
</evidence>
<dbReference type="GO" id="GO:0004828">
    <property type="term" value="F:serine-tRNA ligase activity"/>
    <property type="evidence" value="ECO:0007669"/>
    <property type="project" value="UniProtKB-UniRule"/>
</dbReference>
<dbReference type="InterPro" id="IPR045864">
    <property type="entry name" value="aa-tRNA-synth_II/BPL/LPL"/>
</dbReference>
<dbReference type="Gene3D" id="1.10.287.40">
    <property type="entry name" value="Serine-tRNA synthetase, tRNA binding domain"/>
    <property type="match status" value="1"/>
</dbReference>
<dbReference type="GO" id="GO:0016260">
    <property type="term" value="P:selenocysteine biosynthetic process"/>
    <property type="evidence" value="ECO:0007669"/>
    <property type="project" value="UniProtKB-UniRule"/>
</dbReference>
<dbReference type="GO" id="GO:0005737">
    <property type="term" value="C:cytoplasm"/>
    <property type="evidence" value="ECO:0007669"/>
    <property type="project" value="UniProtKB-SubCell"/>
</dbReference>
<comment type="domain">
    <text evidence="12">Consists of two distinct domains, a catalytic core and a N-terminal extension that is involved in tRNA binding.</text>
</comment>
<feature type="binding site" evidence="12 13">
    <location>
        <position position="293"/>
    </location>
    <ligand>
        <name>L-serine</name>
        <dbReference type="ChEBI" id="CHEBI:33384"/>
    </ligand>
</feature>
<dbReference type="NCBIfam" id="TIGR00414">
    <property type="entry name" value="serS"/>
    <property type="match status" value="1"/>
</dbReference>
<comment type="similarity">
    <text evidence="3 12">Belongs to the class-II aminoacyl-tRNA synthetase family. Type-1 seryl-tRNA synthetase subfamily.</text>
</comment>
<dbReference type="Gene3D" id="3.30.930.10">
    <property type="entry name" value="Bira Bifunctional Protein, Domain 2"/>
    <property type="match status" value="1"/>
</dbReference>
<dbReference type="Proteomes" id="UP000254259">
    <property type="component" value="Chromosome CBM2636"/>
</dbReference>
<dbReference type="GO" id="GO:0006434">
    <property type="term" value="P:seryl-tRNA aminoacylation"/>
    <property type="evidence" value="ECO:0007669"/>
    <property type="project" value="UniProtKB-UniRule"/>
</dbReference>
<comment type="catalytic activity">
    <reaction evidence="11 12">
        <text>tRNA(Ser) + L-serine + ATP = L-seryl-tRNA(Ser) + AMP + diphosphate + H(+)</text>
        <dbReference type="Rhea" id="RHEA:12292"/>
        <dbReference type="Rhea" id="RHEA-COMP:9669"/>
        <dbReference type="Rhea" id="RHEA-COMP:9703"/>
        <dbReference type="ChEBI" id="CHEBI:15378"/>
        <dbReference type="ChEBI" id="CHEBI:30616"/>
        <dbReference type="ChEBI" id="CHEBI:33019"/>
        <dbReference type="ChEBI" id="CHEBI:33384"/>
        <dbReference type="ChEBI" id="CHEBI:78442"/>
        <dbReference type="ChEBI" id="CHEBI:78533"/>
        <dbReference type="ChEBI" id="CHEBI:456215"/>
        <dbReference type="EC" id="6.1.1.11"/>
    </reaction>
</comment>
<evidence type="ECO:0000256" key="4">
    <source>
        <dbReference type="ARBA" id="ARBA00022490"/>
    </source>
</evidence>
<keyword evidence="15" id="KW-0175">Coiled coil</keyword>
<organism evidence="17 18">
    <name type="scientific">Cupriavidus taiwanensis</name>
    <dbReference type="NCBI Taxonomy" id="164546"/>
    <lineage>
        <taxon>Bacteria</taxon>
        <taxon>Pseudomonadati</taxon>
        <taxon>Pseudomonadota</taxon>
        <taxon>Betaproteobacteria</taxon>
        <taxon>Burkholderiales</taxon>
        <taxon>Burkholderiaceae</taxon>
        <taxon>Cupriavidus</taxon>
    </lineage>
</organism>
<dbReference type="InterPro" id="IPR015866">
    <property type="entry name" value="Ser-tRNA-synth_1_N"/>
</dbReference>
<evidence type="ECO:0000256" key="10">
    <source>
        <dbReference type="ARBA" id="ARBA00047929"/>
    </source>
</evidence>
<feature type="binding site" evidence="12 14">
    <location>
        <begin position="357"/>
        <end position="360"/>
    </location>
    <ligand>
        <name>ATP</name>
        <dbReference type="ChEBI" id="CHEBI:30616"/>
    </ligand>
</feature>
<proteinExistence type="inferred from homology"/>
<dbReference type="InterPro" id="IPR042103">
    <property type="entry name" value="SerRS_1_N_sf"/>
</dbReference>
<evidence type="ECO:0000256" key="15">
    <source>
        <dbReference type="SAM" id="Coils"/>
    </source>
</evidence>
<dbReference type="PIRSF" id="PIRSF001529">
    <property type="entry name" value="Ser-tRNA-synth_IIa"/>
    <property type="match status" value="1"/>
</dbReference>
<evidence type="ECO:0000256" key="1">
    <source>
        <dbReference type="ARBA" id="ARBA00004496"/>
    </source>
</evidence>
<dbReference type="AlphaFoldDB" id="A0A9Q7XP05"/>
<evidence type="ECO:0000256" key="12">
    <source>
        <dbReference type="HAMAP-Rule" id="MF_00176"/>
    </source>
</evidence>
<evidence type="ECO:0000256" key="7">
    <source>
        <dbReference type="ARBA" id="ARBA00022840"/>
    </source>
</evidence>
<keyword evidence="7 12" id="KW-0067">ATP-binding</keyword>
<dbReference type="RefSeq" id="WP_115708561.1">
    <property type="nucleotide sequence ID" value="NZ_LT984813.1"/>
</dbReference>
<dbReference type="PRINTS" id="PR00981">
    <property type="entry name" value="TRNASYNTHSER"/>
</dbReference>
<feature type="binding site" evidence="13">
    <location>
        <position position="239"/>
    </location>
    <ligand>
        <name>L-serine</name>
        <dbReference type="ChEBI" id="CHEBI:33384"/>
    </ligand>
</feature>
<dbReference type="PROSITE" id="PS50862">
    <property type="entry name" value="AA_TRNA_LIGASE_II"/>
    <property type="match status" value="1"/>
</dbReference>
<feature type="binding site" evidence="13">
    <location>
        <position position="270"/>
    </location>
    <ligand>
        <name>L-serine</name>
        <dbReference type="ChEBI" id="CHEBI:33384"/>
    </ligand>
</feature>
<evidence type="ECO:0000256" key="6">
    <source>
        <dbReference type="ARBA" id="ARBA00022741"/>
    </source>
</evidence>
<feature type="binding site" evidence="12">
    <location>
        <begin position="239"/>
        <end position="241"/>
    </location>
    <ligand>
        <name>L-serine</name>
        <dbReference type="ChEBI" id="CHEBI:33384"/>
    </ligand>
</feature>
<evidence type="ECO:0000256" key="9">
    <source>
        <dbReference type="ARBA" id="ARBA00023146"/>
    </source>
</evidence>
<comment type="caution">
    <text evidence="12">Lacks conserved residue(s) required for the propagation of feature annotation.</text>
</comment>
<evidence type="ECO:0000256" key="11">
    <source>
        <dbReference type="ARBA" id="ARBA00048823"/>
    </source>
</evidence>
<dbReference type="CDD" id="cd00770">
    <property type="entry name" value="SerRS_core"/>
    <property type="match status" value="1"/>
</dbReference>
<feature type="binding site" evidence="12">
    <location>
        <position position="392"/>
    </location>
    <ligand>
        <name>L-serine</name>
        <dbReference type="ChEBI" id="CHEBI:33384"/>
    </ligand>
</feature>
<comment type="pathway">
    <text evidence="2 12">Aminoacyl-tRNA biosynthesis; selenocysteinyl-tRNA(Sec) biosynthesis; L-seryl-tRNA(Sec) from L-serine and tRNA(Sec): step 1/1.</text>
</comment>
<gene>
    <name evidence="12 17" type="primary">serS</name>
    <name evidence="17" type="ORF">CBM2636_10815</name>
</gene>
<comment type="subcellular location">
    <subcellularLocation>
        <location evidence="1 12">Cytoplasm</location>
    </subcellularLocation>
</comment>
<evidence type="ECO:0000256" key="13">
    <source>
        <dbReference type="PIRSR" id="PIRSR001529-1"/>
    </source>
</evidence>
<dbReference type="SUPFAM" id="SSF46589">
    <property type="entry name" value="tRNA-binding arm"/>
    <property type="match status" value="1"/>
</dbReference>
<evidence type="ECO:0000259" key="16">
    <source>
        <dbReference type="PROSITE" id="PS50862"/>
    </source>
</evidence>
<feature type="binding site" evidence="13">
    <location>
        <position position="390"/>
    </location>
    <ligand>
        <name>L-serine</name>
        <dbReference type="ChEBI" id="CHEBI:33384"/>
    </ligand>
</feature>
<dbReference type="PANTHER" id="PTHR43697">
    <property type="entry name" value="SERYL-TRNA SYNTHETASE"/>
    <property type="match status" value="1"/>
</dbReference>
<evidence type="ECO:0000256" key="14">
    <source>
        <dbReference type="PIRSR" id="PIRSR001529-2"/>
    </source>
</evidence>
<feature type="coiled-coil region" evidence="15">
    <location>
        <begin position="30"/>
        <end position="57"/>
    </location>
</feature>
<dbReference type="HAMAP" id="MF_00176">
    <property type="entry name" value="Ser_tRNA_synth_type1"/>
    <property type="match status" value="1"/>
</dbReference>
<keyword evidence="8 12" id="KW-0648">Protein biosynthesis</keyword>
<dbReference type="InterPro" id="IPR002317">
    <property type="entry name" value="Ser-tRNA-ligase_type_1"/>
</dbReference>
<name>A0A9Q7XP05_9BURK</name>
<dbReference type="GO" id="GO:0005524">
    <property type="term" value="F:ATP binding"/>
    <property type="evidence" value="ECO:0007669"/>
    <property type="project" value="UniProtKB-UniRule"/>
</dbReference>
<evidence type="ECO:0000256" key="5">
    <source>
        <dbReference type="ARBA" id="ARBA00022598"/>
    </source>
</evidence>
<accession>A0A9Q7XP05</accession>
<dbReference type="InterPro" id="IPR033729">
    <property type="entry name" value="SerRS_core"/>
</dbReference>
<protein>
    <recommendedName>
        <fullName evidence="12">Serine--tRNA ligase</fullName>
        <ecNumber evidence="12">6.1.1.11</ecNumber>
    </recommendedName>
    <alternativeName>
        <fullName evidence="12">Seryl-tRNA synthetase</fullName>
        <shortName evidence="12">SerRS</shortName>
    </alternativeName>
    <alternativeName>
        <fullName evidence="12">Seryl-tRNA(Ser/Sec) synthetase</fullName>
    </alternativeName>
</protein>
<dbReference type="PANTHER" id="PTHR43697:SF1">
    <property type="entry name" value="SERINE--TRNA LIGASE"/>
    <property type="match status" value="1"/>
</dbReference>
<dbReference type="InterPro" id="IPR002314">
    <property type="entry name" value="aa-tRNA-synt_IIb"/>
</dbReference>